<keyword evidence="1" id="KW-0812">Transmembrane</keyword>
<dbReference type="HOGENOM" id="CLU_1502447_0_0_6"/>
<gene>
    <name evidence="2" type="ordered locus">STM14_0873</name>
</gene>
<keyword evidence="3" id="KW-1185">Reference proteome</keyword>
<protein>
    <submittedName>
        <fullName evidence="2">Uncharacterized protein</fullName>
    </submittedName>
</protein>
<keyword evidence="1" id="KW-1133">Transmembrane helix</keyword>
<accession>A0A0F6AYQ4</accession>
<dbReference type="KEGG" id="seo:STM14_0873"/>
<keyword evidence="1" id="KW-0472">Membrane</keyword>
<evidence type="ECO:0000313" key="3">
    <source>
        <dbReference type="Proteomes" id="UP000002695"/>
    </source>
</evidence>
<sequence>MFNIPWQRRHILLISDLSATKISTQRAQLLRNRTTRPEKRRFLVAWYALHRVKTLLRLFRAISAWIFVNHLLINCFRFCRITFVLHDNANFVHRVRSLRRLRIVFYYRGEIIGGVIFFTLVVIQLAQPIIGVRLISRIRVFLDEVLKRHNRIILARLILHQRNCRIVIGIRIATLYRRP</sequence>
<name>A0A0F6AYQ4_SALT1</name>
<proteinExistence type="predicted"/>
<feature type="transmembrane region" description="Helical" evidence="1">
    <location>
        <begin position="105"/>
        <end position="126"/>
    </location>
</feature>
<organism evidence="2 3">
    <name type="scientific">Salmonella typhimurium (strain 14028s / SGSC 2262)</name>
    <dbReference type="NCBI Taxonomy" id="588858"/>
    <lineage>
        <taxon>Bacteria</taxon>
        <taxon>Pseudomonadati</taxon>
        <taxon>Pseudomonadota</taxon>
        <taxon>Gammaproteobacteria</taxon>
        <taxon>Enterobacterales</taxon>
        <taxon>Enterobacteriaceae</taxon>
        <taxon>Salmonella</taxon>
    </lineage>
</organism>
<evidence type="ECO:0000256" key="1">
    <source>
        <dbReference type="SAM" id="Phobius"/>
    </source>
</evidence>
<evidence type="ECO:0000313" key="2">
    <source>
        <dbReference type="EMBL" id="ACY87377.1"/>
    </source>
</evidence>
<reference evidence="2 3" key="1">
    <citation type="journal article" date="2010" name="J. Bacteriol.">
        <title>Short-term signatures of evolutionary change in the Salmonella enterica serovar typhimurium 14028 genome.</title>
        <authorList>
            <person name="Jarvik T."/>
            <person name="Smillie C."/>
            <person name="Groisman E.A."/>
            <person name="Ochman H."/>
        </authorList>
    </citation>
    <scope>NUCLEOTIDE SEQUENCE [LARGE SCALE GENOMIC DNA]</scope>
    <source>
        <strain evidence="3">14028s / SGSC 2262</strain>
    </source>
</reference>
<dbReference type="EMBL" id="CP001363">
    <property type="protein sequence ID" value="ACY87377.1"/>
    <property type="molecule type" value="Genomic_DNA"/>
</dbReference>
<dbReference type="Proteomes" id="UP000002695">
    <property type="component" value="Chromosome"/>
</dbReference>
<dbReference type="AlphaFoldDB" id="A0A0F6AYQ4"/>